<dbReference type="OrthoDB" id="961266at2"/>
<dbReference type="PANTHER" id="PTHR21666:SF270">
    <property type="entry name" value="MUREIN HYDROLASE ACTIVATOR ENVC"/>
    <property type="match status" value="1"/>
</dbReference>
<feature type="region of interest" description="Disordered" evidence="1">
    <location>
        <begin position="222"/>
        <end position="271"/>
    </location>
</feature>
<dbReference type="AlphaFoldDB" id="A0A3N0VXW4"/>
<proteinExistence type="predicted"/>
<accession>A0A3N0VXW4</accession>
<organism evidence="3 5">
    <name type="scientific">Chryseobacterium daecheongense</name>
    <dbReference type="NCBI Taxonomy" id="192389"/>
    <lineage>
        <taxon>Bacteria</taxon>
        <taxon>Pseudomonadati</taxon>
        <taxon>Bacteroidota</taxon>
        <taxon>Flavobacteriia</taxon>
        <taxon>Flavobacteriales</taxon>
        <taxon>Weeksellaceae</taxon>
        <taxon>Chryseobacterium group</taxon>
        <taxon>Chryseobacterium</taxon>
    </lineage>
</organism>
<feature type="region of interest" description="Disordered" evidence="1">
    <location>
        <begin position="290"/>
        <end position="310"/>
    </location>
</feature>
<reference evidence="4 6" key="2">
    <citation type="submission" date="2019-03" db="EMBL/GenBank/DDBJ databases">
        <title>Genomic Encyclopedia of Archaeal and Bacterial Type Strains, Phase II (KMG-II): from individual species to whole genera.</title>
        <authorList>
            <person name="Goeker M."/>
        </authorList>
    </citation>
    <scope>NUCLEOTIDE SEQUENCE [LARGE SCALE GENOMIC DNA]</scope>
    <source>
        <strain evidence="4 6">DSM 15235</strain>
    </source>
</reference>
<feature type="domain" description="M23ase beta-sheet core" evidence="2">
    <location>
        <begin position="839"/>
        <end position="933"/>
    </location>
</feature>
<dbReference type="InterPro" id="IPR023346">
    <property type="entry name" value="Lysozyme-like_dom_sf"/>
</dbReference>
<dbReference type="EMBL" id="SOQW01000002">
    <property type="protein sequence ID" value="TDX93202.1"/>
    <property type="molecule type" value="Genomic_DNA"/>
</dbReference>
<evidence type="ECO:0000313" key="3">
    <source>
        <dbReference type="EMBL" id="ROH97642.1"/>
    </source>
</evidence>
<feature type="compositionally biased region" description="Low complexity" evidence="1">
    <location>
        <begin position="242"/>
        <end position="263"/>
    </location>
</feature>
<comment type="caution">
    <text evidence="3">The sequence shown here is derived from an EMBL/GenBank/DDBJ whole genome shotgun (WGS) entry which is preliminary data.</text>
</comment>
<dbReference type="SUPFAM" id="SSF51261">
    <property type="entry name" value="Duplicated hybrid motif"/>
    <property type="match status" value="1"/>
</dbReference>
<dbReference type="SUPFAM" id="SSF53955">
    <property type="entry name" value="Lysozyme-like"/>
    <property type="match status" value="1"/>
</dbReference>
<name>A0A3N0VXW4_9FLAO</name>
<dbReference type="CDD" id="cd00736">
    <property type="entry name" value="lambda_lys-like"/>
    <property type="match status" value="1"/>
</dbReference>
<dbReference type="Proteomes" id="UP000269375">
    <property type="component" value="Unassembled WGS sequence"/>
</dbReference>
<dbReference type="Proteomes" id="UP000295709">
    <property type="component" value="Unassembled WGS sequence"/>
</dbReference>
<dbReference type="EMBL" id="RJTX01000002">
    <property type="protein sequence ID" value="ROH97642.1"/>
    <property type="molecule type" value="Genomic_DNA"/>
</dbReference>
<evidence type="ECO:0000313" key="5">
    <source>
        <dbReference type="Proteomes" id="UP000269375"/>
    </source>
</evidence>
<dbReference type="InterPro" id="IPR050570">
    <property type="entry name" value="Cell_wall_metabolism_enzyme"/>
</dbReference>
<dbReference type="Gene3D" id="1.10.530.10">
    <property type="match status" value="1"/>
</dbReference>
<dbReference type="GO" id="GO:0004222">
    <property type="term" value="F:metalloendopeptidase activity"/>
    <property type="evidence" value="ECO:0007669"/>
    <property type="project" value="TreeGrafter"/>
</dbReference>
<evidence type="ECO:0000313" key="4">
    <source>
        <dbReference type="EMBL" id="TDX93202.1"/>
    </source>
</evidence>
<dbReference type="InterPro" id="IPR016047">
    <property type="entry name" value="M23ase_b-sheet_dom"/>
</dbReference>
<protein>
    <submittedName>
        <fullName evidence="4">Muramidase (Phage lysozyme)</fullName>
    </submittedName>
</protein>
<reference evidence="3 5" key="1">
    <citation type="submission" date="2018-11" db="EMBL/GenBank/DDBJ databases">
        <title>Proposal to divide the Flavobacteriaceae and reorganize its genera based on Amino Acid Identity values calculated from whole genome sequences.</title>
        <authorList>
            <person name="Nicholson A.C."/>
            <person name="Gulvik C.A."/>
            <person name="Whitney A.M."/>
            <person name="Humrighouse B.W."/>
            <person name="Bell M."/>
            <person name="Holmes B."/>
            <person name="Steigerwalt A."/>
            <person name="Villarma A."/>
            <person name="Sheth M."/>
            <person name="Batra D."/>
            <person name="Pryor J."/>
            <person name="Bernardet J.-F."/>
            <person name="Hugo C."/>
            <person name="Kampfer P."/>
            <person name="Newman J."/>
            <person name="Mcquiston J.R."/>
        </authorList>
    </citation>
    <scope>NUCLEOTIDE SEQUENCE [LARGE SCALE GENOMIC DNA]</scope>
    <source>
        <strain evidence="3 5">DSM 15235</strain>
    </source>
</reference>
<evidence type="ECO:0000313" key="6">
    <source>
        <dbReference type="Proteomes" id="UP000295709"/>
    </source>
</evidence>
<keyword evidence="6" id="KW-1185">Reference proteome</keyword>
<dbReference type="Gene3D" id="2.70.70.10">
    <property type="entry name" value="Glucose Permease (Domain IIA)"/>
    <property type="match status" value="1"/>
</dbReference>
<gene>
    <name evidence="4" type="ORF">BCF50_2159</name>
    <name evidence="3" type="ORF">EGI05_09675</name>
</gene>
<sequence>MSKRGVSKISGNPTPKVGEKTTYTITDWYSGTPKEKRNPALVTWELFKKRPNGRFTTTNIKKTGDGSFTFGEVAQKHTYRLEAYLYEAEGRGSSTIEINPQPMEVPKINKVELFYVDDTKGSVFSYMEKLVAKAQCVNLTGQKLTFTLWEDDANGDKHNANNLVIETKQGTVGRNGEASVEFQLTKALMQKAMKGETDQKELEFYVTVEYYRNKKHATNNVDVQNPLAFEIPKDKPKPKPQPQQQQSKPAAPPKAQGSPAAQKPESEKEKKGIIDKALDLLDELWDNGEAKGTIKPQQNPTPPAAGGKSTTTVEEVKIEALLDAYFAKEEFKKETSEAAGQHKYTFQSNNNNIDKDKVAGIIKGRVDAQVKSDKKYAKLDDIKAALTNTSYKKGESISFTLYKLGPELVKINNAPLEEEVFVVAKTAFLDGKEVTIKIKEKDAVLVGKDADLPVLEAKENGNEITALKATAQNGIAKVKIKLRPKSPEDLKTWKEKLKGIKDGTHTYSFGKDGNNTATPQQKKKIAEIIANKIKKEFAEQKKFAKIEDIEKVLTQNVYNKNDQITFDLYKEISEYLWLKAECNGNVKKHEGEFLKKDGAYFMIGKNCECEARIRAFMRMLRVGEGTEGEKGYTTQYSGTQFTDMSKHPENVITAGNYSSSAAGAYQIMRYTWWWLKGEKLTDDNKKAGVYEESHDYVKKYNIPDFTAESQDKLCIIILKHKREGSLELITKNQIKESLEQYGSYEWASLPPGRYGQPNQTMETALAKYEKYLKEELAGNTDLHIKKGFMKEFGIQCNCGKSGSSSEWHQPLDRMELRGWYSETQWSPGKSDFHGRTGGKHDGLDLYAPVGTTIYASIDGEVTYLEDPGGYGNRIFLEGTYKGQKYFLMYSHLSEYKTGQVSAGDPIGKTGQTGNANGQAAKMAHLHFEVRKEKMSKPSFDPLVEVTELGSAVNKAPDQNTQTGQ</sequence>
<dbReference type="RefSeq" id="WP_123262858.1">
    <property type="nucleotide sequence ID" value="NZ_RJTX01000002.1"/>
</dbReference>
<evidence type="ECO:0000259" key="2">
    <source>
        <dbReference type="Pfam" id="PF01551"/>
    </source>
</evidence>
<dbReference type="CDD" id="cd12797">
    <property type="entry name" value="M23_peptidase"/>
    <property type="match status" value="1"/>
</dbReference>
<dbReference type="InterPro" id="IPR011055">
    <property type="entry name" value="Dup_hybrid_motif"/>
</dbReference>
<dbReference type="PANTHER" id="PTHR21666">
    <property type="entry name" value="PEPTIDASE-RELATED"/>
    <property type="match status" value="1"/>
</dbReference>
<evidence type="ECO:0000256" key="1">
    <source>
        <dbReference type="SAM" id="MobiDB-lite"/>
    </source>
</evidence>
<dbReference type="Pfam" id="PF01551">
    <property type="entry name" value="Peptidase_M23"/>
    <property type="match status" value="1"/>
</dbReference>